<evidence type="ECO:0000313" key="2">
    <source>
        <dbReference type="EMBL" id="NHN25592.1"/>
    </source>
</evidence>
<dbReference type="EMBL" id="VEVQ02000004">
    <property type="protein sequence ID" value="NHN25592.1"/>
    <property type="molecule type" value="Genomic_DNA"/>
</dbReference>
<evidence type="ECO:0000256" key="1">
    <source>
        <dbReference type="SAM" id="Phobius"/>
    </source>
</evidence>
<feature type="transmembrane region" description="Helical" evidence="1">
    <location>
        <begin position="6"/>
        <end position="22"/>
    </location>
</feature>
<comment type="caution">
    <text evidence="2">The sequence shown here is derived from an EMBL/GenBank/DDBJ whole genome shotgun (WGS) entry which is preliminary data.</text>
</comment>
<evidence type="ECO:0000313" key="3">
    <source>
        <dbReference type="Proteomes" id="UP000817854"/>
    </source>
</evidence>
<reference evidence="2 3" key="2">
    <citation type="submission" date="2019-05" db="EMBL/GenBank/DDBJ databases">
        <authorList>
            <person name="Lianzixin W."/>
        </authorList>
    </citation>
    <scope>NUCLEOTIDE SEQUENCE [LARGE SCALE GENOMIC DNA]</scope>
    <source>
        <strain evidence="2 3">EC11</strain>
    </source>
</reference>
<dbReference type="RefSeq" id="WP_140961902.1">
    <property type="nucleotide sequence ID" value="NZ_VEVQ02000004.1"/>
</dbReference>
<keyword evidence="1" id="KW-0472">Membrane</keyword>
<organism evidence="2 3">
    <name type="scientific">Flavobacterium jejuense</name>
    <dbReference type="NCBI Taxonomy" id="1544455"/>
    <lineage>
        <taxon>Bacteria</taxon>
        <taxon>Pseudomonadati</taxon>
        <taxon>Bacteroidota</taxon>
        <taxon>Flavobacteriia</taxon>
        <taxon>Flavobacteriales</taxon>
        <taxon>Flavobacteriaceae</taxon>
        <taxon>Flavobacterium</taxon>
    </lineage>
</organism>
<keyword evidence="1" id="KW-0812">Transmembrane</keyword>
<dbReference type="Proteomes" id="UP000817854">
    <property type="component" value="Unassembled WGS sequence"/>
</dbReference>
<keyword evidence="3" id="KW-1185">Reference proteome</keyword>
<keyword evidence="1" id="KW-1133">Transmembrane helix</keyword>
<sequence>MSPFLVSGIVLSIGFFMMFYMMKKNKNHVNNEDLEKERVYSDQYQKELLEKEYPYIKKWMKNASIDAFTSASIPYTGMDRAKDIGKDVLKSAMTLGTVKYTTVETPSFVVLSEGKMHYFSTDVEGDLKEHLIFNAERLNQAIVTLDVKKSSENATSKAKESMGNKYLFTFDIEGQKSTIAVHNTLIFNADITSMFGNNYSNRLTKNQVVGEQFYTKISSLYPNLKAKS</sequence>
<accession>A0ABX0IP58</accession>
<gene>
    <name evidence="2" type="ORF">FIA58_007875</name>
</gene>
<name>A0ABX0IP58_9FLAO</name>
<reference evidence="3" key="1">
    <citation type="submission" date="2019-05" db="EMBL/GenBank/DDBJ databases">
        <title>Flavobacterium profundi sp. nov., isolated from a deep-sea seamount.</title>
        <authorList>
            <person name="Zhang D.-C."/>
        </authorList>
    </citation>
    <scope>NUCLEOTIDE SEQUENCE [LARGE SCALE GENOMIC DNA]</scope>
    <source>
        <strain evidence="3">EC11</strain>
    </source>
</reference>
<protein>
    <submittedName>
        <fullName evidence="2">Uncharacterized protein</fullName>
    </submittedName>
</protein>
<reference evidence="2 3" key="3">
    <citation type="submission" date="2020-02" db="EMBL/GenBank/DDBJ databases">
        <title>Flavobacterium profundi sp. nov., isolated from a deep-sea seamount.</title>
        <authorList>
            <person name="Zhang D.-C."/>
        </authorList>
    </citation>
    <scope>NUCLEOTIDE SEQUENCE [LARGE SCALE GENOMIC DNA]</scope>
    <source>
        <strain evidence="2 3">EC11</strain>
    </source>
</reference>
<proteinExistence type="predicted"/>